<organism evidence="1 2">
    <name type="scientific">Meloidogyne enterolobii</name>
    <name type="common">Root-knot nematode worm</name>
    <name type="synonym">Meloidogyne mayaguensis</name>
    <dbReference type="NCBI Taxonomy" id="390850"/>
    <lineage>
        <taxon>Eukaryota</taxon>
        <taxon>Metazoa</taxon>
        <taxon>Ecdysozoa</taxon>
        <taxon>Nematoda</taxon>
        <taxon>Chromadorea</taxon>
        <taxon>Rhabditida</taxon>
        <taxon>Tylenchina</taxon>
        <taxon>Tylenchomorpha</taxon>
        <taxon>Tylenchoidea</taxon>
        <taxon>Meloidogynidae</taxon>
        <taxon>Meloidogyninae</taxon>
        <taxon>Meloidogyne</taxon>
    </lineage>
</organism>
<sequence>MNNVRVELSDPEKKMGYIYSRLVDFGQFMETRNYIGFLSQYGIEIDRNLINRGNFPRQTSLHSKRFF</sequence>
<evidence type="ECO:0000313" key="2">
    <source>
        <dbReference type="Proteomes" id="UP001497535"/>
    </source>
</evidence>
<name>A0ACB1A7S5_MELEN</name>
<accession>A0ACB1A7S5</accession>
<dbReference type="Proteomes" id="UP001497535">
    <property type="component" value="Unassembled WGS sequence"/>
</dbReference>
<evidence type="ECO:0000313" key="1">
    <source>
        <dbReference type="EMBL" id="CAK5087309.1"/>
    </source>
</evidence>
<gene>
    <name evidence="1" type="ORF">MENTE1834_LOCUS34863</name>
</gene>
<dbReference type="EMBL" id="CAVMJV010000064">
    <property type="protein sequence ID" value="CAK5087309.1"/>
    <property type="molecule type" value="Genomic_DNA"/>
</dbReference>
<proteinExistence type="predicted"/>
<protein>
    <submittedName>
        <fullName evidence="1">Uncharacterized protein</fullName>
    </submittedName>
</protein>
<comment type="caution">
    <text evidence="1">The sequence shown here is derived from an EMBL/GenBank/DDBJ whole genome shotgun (WGS) entry which is preliminary data.</text>
</comment>
<reference evidence="1" key="1">
    <citation type="submission" date="2023-11" db="EMBL/GenBank/DDBJ databases">
        <authorList>
            <person name="Poullet M."/>
        </authorList>
    </citation>
    <scope>NUCLEOTIDE SEQUENCE</scope>
    <source>
        <strain evidence="1">E1834</strain>
    </source>
</reference>
<keyword evidence="2" id="KW-1185">Reference proteome</keyword>